<evidence type="ECO:0000313" key="3">
    <source>
        <dbReference type="EMBL" id="TDT46103.1"/>
    </source>
</evidence>
<dbReference type="AlphaFoldDB" id="A0A4V3ERP7"/>
<dbReference type="PANTHER" id="PTHR18964">
    <property type="entry name" value="ROK (REPRESSOR, ORF, KINASE) FAMILY"/>
    <property type="match status" value="1"/>
</dbReference>
<dbReference type="SUPFAM" id="SSF53067">
    <property type="entry name" value="Actin-like ATPase domain"/>
    <property type="match status" value="1"/>
</dbReference>
<dbReference type="CDD" id="cd24152">
    <property type="entry name" value="ASKHA_NBD_ROK-like"/>
    <property type="match status" value="1"/>
</dbReference>
<keyword evidence="2" id="KW-0175">Coiled coil</keyword>
<organism evidence="3 4">
    <name type="scientific">Fonticella tunisiensis</name>
    <dbReference type="NCBI Taxonomy" id="1096341"/>
    <lineage>
        <taxon>Bacteria</taxon>
        <taxon>Bacillati</taxon>
        <taxon>Bacillota</taxon>
        <taxon>Clostridia</taxon>
        <taxon>Eubacteriales</taxon>
        <taxon>Clostridiaceae</taxon>
        <taxon>Fonticella</taxon>
    </lineage>
</organism>
<protein>
    <submittedName>
        <fullName evidence="3">Putative NBD/HSP70 family sugar kinase</fullName>
    </submittedName>
</protein>
<dbReference type="Gene3D" id="3.30.420.40">
    <property type="match status" value="2"/>
</dbReference>
<reference evidence="3 4" key="1">
    <citation type="submission" date="2019-03" db="EMBL/GenBank/DDBJ databases">
        <title>Genomic Encyclopedia of Type Strains, Phase IV (KMG-IV): sequencing the most valuable type-strain genomes for metagenomic binning, comparative biology and taxonomic classification.</title>
        <authorList>
            <person name="Goeker M."/>
        </authorList>
    </citation>
    <scope>NUCLEOTIDE SEQUENCE [LARGE SCALE GENOMIC DNA]</scope>
    <source>
        <strain evidence="3 4">DSM 24455</strain>
    </source>
</reference>
<dbReference type="InterPro" id="IPR000600">
    <property type="entry name" value="ROK"/>
</dbReference>
<feature type="coiled-coil region" evidence="2">
    <location>
        <begin position="247"/>
        <end position="274"/>
    </location>
</feature>
<sequence length="298" mass="33065">MSYYFVFDVGGTSIKYALMTDKGEFVHQDGIETPRTNIEDFIEIIGSLVDSYKKEYRLKGVAASLPGAVEPDTGYIGGGSAVPYIHGPNVKKMLEERTGLPASIENDANCAGLAEGWLGAAKDVQNYICIVIGTGIGGCVVLNKKILRGKHYHGGEFGYMIMEDIFEEPYGKIWSSTASTQSLVRNVAKAKRMDYSSLNGKKVFEMAETGDKVVRQEIRKFYKRLATGIFNLQYIIDPEKILIGGAISERDEVIEEINRLLKQMKNRVSTLDIKVERCAYKNDANLVGALYHFLTSNS</sequence>
<dbReference type="Pfam" id="PF00480">
    <property type="entry name" value="ROK"/>
    <property type="match status" value="1"/>
</dbReference>
<dbReference type="OrthoDB" id="9795247at2"/>
<keyword evidence="3" id="KW-0418">Kinase</keyword>
<comment type="caution">
    <text evidence="3">The sequence shown here is derived from an EMBL/GenBank/DDBJ whole genome shotgun (WGS) entry which is preliminary data.</text>
</comment>
<gene>
    <name evidence="3" type="ORF">EDD71_1358</name>
</gene>
<comment type="similarity">
    <text evidence="1">Belongs to the ROK (NagC/XylR) family.</text>
</comment>
<name>A0A4V3ERP7_9CLOT</name>
<dbReference type="RefSeq" id="WP_133629343.1">
    <property type="nucleotide sequence ID" value="NZ_SOAZ01000035.1"/>
</dbReference>
<keyword evidence="4" id="KW-1185">Reference proteome</keyword>
<evidence type="ECO:0000313" key="4">
    <source>
        <dbReference type="Proteomes" id="UP000295325"/>
    </source>
</evidence>
<proteinExistence type="inferred from homology"/>
<dbReference type="EMBL" id="SOAZ01000035">
    <property type="protein sequence ID" value="TDT46103.1"/>
    <property type="molecule type" value="Genomic_DNA"/>
</dbReference>
<dbReference type="PANTHER" id="PTHR18964:SF170">
    <property type="entry name" value="SUGAR KINASE"/>
    <property type="match status" value="1"/>
</dbReference>
<accession>A0A4V3ERP7</accession>
<keyword evidence="3" id="KW-0808">Transferase</keyword>
<dbReference type="InterPro" id="IPR043129">
    <property type="entry name" value="ATPase_NBD"/>
</dbReference>
<evidence type="ECO:0000256" key="1">
    <source>
        <dbReference type="ARBA" id="ARBA00006479"/>
    </source>
</evidence>
<dbReference type="Proteomes" id="UP000295325">
    <property type="component" value="Unassembled WGS sequence"/>
</dbReference>
<evidence type="ECO:0000256" key="2">
    <source>
        <dbReference type="SAM" id="Coils"/>
    </source>
</evidence>
<dbReference type="GO" id="GO:0016301">
    <property type="term" value="F:kinase activity"/>
    <property type="evidence" value="ECO:0007669"/>
    <property type="project" value="UniProtKB-KW"/>
</dbReference>